<feature type="domain" description="EAL" evidence="1">
    <location>
        <begin position="1"/>
        <end position="78"/>
    </location>
</feature>
<protein>
    <submittedName>
        <fullName evidence="2">EAL domain-containing protein</fullName>
    </submittedName>
</protein>
<gene>
    <name evidence="2" type="ORF">GJ688_00090</name>
</gene>
<dbReference type="InterPro" id="IPR050706">
    <property type="entry name" value="Cyclic-di-GMP_PDE-like"/>
</dbReference>
<accession>A0A6I3SAA7</accession>
<dbReference type="Pfam" id="PF00563">
    <property type="entry name" value="EAL"/>
    <property type="match status" value="1"/>
</dbReference>
<evidence type="ECO:0000259" key="1">
    <source>
        <dbReference type="PROSITE" id="PS50883"/>
    </source>
</evidence>
<dbReference type="PANTHER" id="PTHR33121:SF15">
    <property type="entry name" value="BLUE LIGHT- AND TEMPERATURE-REGULATED ANTIREPRESSOR BLUF"/>
    <property type="match status" value="1"/>
</dbReference>
<dbReference type="InterPro" id="IPR001633">
    <property type="entry name" value="EAL_dom"/>
</dbReference>
<comment type="caution">
    <text evidence="2">The sequence shown here is derived from an EMBL/GenBank/DDBJ whole genome shotgun (WGS) entry which is preliminary data.</text>
</comment>
<sequence>MQSSELTRNVHEDPYKAMVVSKILELCRELGIHSVAEGVESQGEWSWLKERGADFVQGYFFARPAEKPIPRDQISLDFLQTESVG</sequence>
<dbReference type="OrthoDB" id="9813903at2"/>
<proteinExistence type="predicted"/>
<dbReference type="Gene3D" id="3.20.20.450">
    <property type="entry name" value="EAL domain"/>
    <property type="match status" value="1"/>
</dbReference>
<reference evidence="2 3" key="1">
    <citation type="submission" date="2019-11" db="EMBL/GenBank/DDBJ databases">
        <title>Whole-genome sequence of a the green, strictly anaerobic photosynthetic bacterium Heliobacillus mobilis DSM 6151.</title>
        <authorList>
            <person name="Kyndt J.A."/>
            <person name="Meyer T.E."/>
        </authorList>
    </citation>
    <scope>NUCLEOTIDE SEQUENCE [LARGE SCALE GENOMIC DNA]</scope>
    <source>
        <strain evidence="2 3">DSM 6151</strain>
    </source>
</reference>
<keyword evidence="3" id="KW-1185">Reference proteome</keyword>
<dbReference type="RefSeq" id="WP_155474509.1">
    <property type="nucleotide sequence ID" value="NZ_WNKU01000001.1"/>
</dbReference>
<dbReference type="SUPFAM" id="SSF141868">
    <property type="entry name" value="EAL domain-like"/>
    <property type="match status" value="1"/>
</dbReference>
<dbReference type="InterPro" id="IPR035919">
    <property type="entry name" value="EAL_sf"/>
</dbReference>
<evidence type="ECO:0000313" key="2">
    <source>
        <dbReference type="EMBL" id="MTV47377.1"/>
    </source>
</evidence>
<dbReference type="PROSITE" id="PS50883">
    <property type="entry name" value="EAL"/>
    <property type="match status" value="1"/>
</dbReference>
<evidence type="ECO:0000313" key="3">
    <source>
        <dbReference type="Proteomes" id="UP000430670"/>
    </source>
</evidence>
<dbReference type="Proteomes" id="UP000430670">
    <property type="component" value="Unassembled WGS sequence"/>
</dbReference>
<name>A0A6I3SAA7_HELMO</name>
<dbReference type="PANTHER" id="PTHR33121">
    <property type="entry name" value="CYCLIC DI-GMP PHOSPHODIESTERASE PDEF"/>
    <property type="match status" value="1"/>
</dbReference>
<dbReference type="AlphaFoldDB" id="A0A6I3SAA7"/>
<organism evidence="2 3">
    <name type="scientific">Heliobacterium mobile</name>
    <name type="common">Heliobacillus mobilis</name>
    <dbReference type="NCBI Taxonomy" id="28064"/>
    <lineage>
        <taxon>Bacteria</taxon>
        <taxon>Bacillati</taxon>
        <taxon>Bacillota</taxon>
        <taxon>Clostridia</taxon>
        <taxon>Eubacteriales</taxon>
        <taxon>Heliobacteriaceae</taxon>
        <taxon>Heliobacterium</taxon>
    </lineage>
</organism>
<dbReference type="GO" id="GO:0071111">
    <property type="term" value="F:cyclic-guanylate-specific phosphodiesterase activity"/>
    <property type="evidence" value="ECO:0007669"/>
    <property type="project" value="InterPro"/>
</dbReference>
<dbReference type="EMBL" id="WNKU01000001">
    <property type="protein sequence ID" value="MTV47377.1"/>
    <property type="molecule type" value="Genomic_DNA"/>
</dbReference>